<dbReference type="EMBL" id="BK014870">
    <property type="protein sequence ID" value="DAD79695.1"/>
    <property type="molecule type" value="Genomic_DNA"/>
</dbReference>
<accession>A0A8S5MC79</accession>
<protein>
    <submittedName>
        <fullName evidence="2">Regulatory protein</fullName>
    </submittedName>
</protein>
<dbReference type="PROSITE" id="PS50943">
    <property type="entry name" value="HTH_CROC1"/>
    <property type="match status" value="1"/>
</dbReference>
<dbReference type="Gene3D" id="1.10.260.40">
    <property type="entry name" value="lambda repressor-like DNA-binding domains"/>
    <property type="match status" value="1"/>
</dbReference>
<reference evidence="2" key="1">
    <citation type="journal article" date="2021" name="Proc. Natl. Acad. Sci. U.S.A.">
        <title>A Catalog of Tens of Thousands of Viruses from Human Metagenomes Reveals Hidden Associations with Chronic Diseases.</title>
        <authorList>
            <person name="Tisza M.J."/>
            <person name="Buck C.B."/>
        </authorList>
    </citation>
    <scope>NUCLEOTIDE SEQUENCE</scope>
    <source>
        <strain evidence="2">Ct9Fw19</strain>
    </source>
</reference>
<dbReference type="CDD" id="cd00093">
    <property type="entry name" value="HTH_XRE"/>
    <property type="match status" value="1"/>
</dbReference>
<evidence type="ECO:0000313" key="2">
    <source>
        <dbReference type="EMBL" id="DAD79695.1"/>
    </source>
</evidence>
<feature type="domain" description="HTH cro/C1-type" evidence="1">
    <location>
        <begin position="16"/>
        <end position="64"/>
    </location>
</feature>
<dbReference type="Pfam" id="PF01381">
    <property type="entry name" value="HTH_3"/>
    <property type="match status" value="1"/>
</dbReference>
<sequence length="156" mass="17513">MSRDRRNIARIGRGIAGMTQERWAEALGYSVRTVAAWELGEQQISSEAVVRMVDVTGQQVLAYWYLVDSLGAPGIIPDIQVTELPQAVLSLLRRLRDFGRKERLDDLIKIAEDGKIDAHEREAYDDIMDELDDIIQAAMSLKFAKEVKHADQEGSG</sequence>
<proteinExistence type="predicted"/>
<dbReference type="GO" id="GO:0003677">
    <property type="term" value="F:DNA binding"/>
    <property type="evidence" value="ECO:0007669"/>
    <property type="project" value="InterPro"/>
</dbReference>
<name>A0A8S5MC79_9CAUD</name>
<dbReference type="SUPFAM" id="SSF47413">
    <property type="entry name" value="lambda repressor-like DNA-binding domains"/>
    <property type="match status" value="1"/>
</dbReference>
<dbReference type="InterPro" id="IPR010982">
    <property type="entry name" value="Lambda_DNA-bd_dom_sf"/>
</dbReference>
<organism evidence="2">
    <name type="scientific">Myoviridae sp. ct9Fw19</name>
    <dbReference type="NCBI Taxonomy" id="2826624"/>
    <lineage>
        <taxon>Viruses</taxon>
        <taxon>Duplodnaviria</taxon>
        <taxon>Heunggongvirae</taxon>
        <taxon>Uroviricota</taxon>
        <taxon>Caudoviricetes</taxon>
    </lineage>
</organism>
<evidence type="ECO:0000259" key="1">
    <source>
        <dbReference type="PROSITE" id="PS50943"/>
    </source>
</evidence>
<dbReference type="InterPro" id="IPR001387">
    <property type="entry name" value="Cro/C1-type_HTH"/>
</dbReference>